<organism evidence="5 6">
    <name type="scientific">Paramecium pentaurelia</name>
    <dbReference type="NCBI Taxonomy" id="43138"/>
    <lineage>
        <taxon>Eukaryota</taxon>
        <taxon>Sar</taxon>
        <taxon>Alveolata</taxon>
        <taxon>Ciliophora</taxon>
        <taxon>Intramacronucleata</taxon>
        <taxon>Oligohymenophorea</taxon>
        <taxon>Peniculida</taxon>
        <taxon>Parameciidae</taxon>
        <taxon>Paramecium</taxon>
    </lineage>
</organism>
<sequence>MSRQVYVGRLSSRIRREHLQQEFEKFGKIKDIDLRNTHAFIEFENGDDARAAISKMDNKRLNEGSDRITVKSREDPHPETYVSIAAAKDIGQTNVKKGTYETHVIVAIKKVTYVKIVQNQGHHPRKEVEEIKIEREEDLHLPHQSLRNPLNLGEDIDNSRNNRRNLIEDHLLQVKADPNPHNHHKALANNHDLMSVLLYSQINIQYYNIYMNQQLHHRIGREHKVDIAEQRIRNLFNIDILQNVQIRRTQFINQIHSNPKSLIQEGFVVHTIPLRNCDIMKIYNYPKKKQQHNQQLTCPDQIPQITQEQIQRIMTTVKKDRSMNISIDNHSNTIAKMPAFYTKHQLKHNNKCQQTKVLQLELDLQVESKIIFKILRIFKKDQQHQIRRKDQANISNICSYKSIVLRKTLTLIELFLIYIYIQQIKFIGCQQQQSMRIMILIQRYLNKEINKNKDYDYNLISPIPYPMDKKIKEKNQNTTNLLQLNKSHDLVSERSQPSSNYQFPSKNSKTNLKGNYLFKQNYLPKTPIKKVSNVTITKSYCNKNQSNLNNKKSPSNISTGEQKSSRTPEQIKHYVGVLSPSPYNSWLKKDYENKSKQYNLASFTNKPVDKPCQIMKTEENTKINKPQEKKIVVQTEKPKKGFEQWYDSQKKWLKQTEEKIFKQKLQMEQELGEQEQFSHSPEIHEGSRYIVQKKYNNASLLERQKFYQEELQYKQFQKKLREEEDKKINQIRISPLSRKILRSASPKSNCSFTICNSSNQNYSTIIKK</sequence>
<dbReference type="OrthoDB" id="606605at2759"/>
<evidence type="ECO:0000256" key="2">
    <source>
        <dbReference type="PROSITE-ProRule" id="PRU00176"/>
    </source>
</evidence>
<keyword evidence="1 2" id="KW-0694">RNA-binding</keyword>
<feature type="domain" description="RRM" evidence="4">
    <location>
        <begin position="3"/>
        <end position="75"/>
    </location>
</feature>
<evidence type="ECO:0000256" key="1">
    <source>
        <dbReference type="ARBA" id="ARBA00022884"/>
    </source>
</evidence>
<dbReference type="Proteomes" id="UP000689195">
    <property type="component" value="Unassembled WGS sequence"/>
</dbReference>
<dbReference type="AlphaFoldDB" id="A0A8S1XN04"/>
<feature type="compositionally biased region" description="Low complexity" evidence="3">
    <location>
        <begin position="543"/>
        <end position="556"/>
    </location>
</feature>
<comment type="caution">
    <text evidence="5">The sequence shown here is derived from an EMBL/GenBank/DDBJ whole genome shotgun (WGS) entry which is preliminary data.</text>
</comment>
<dbReference type="PANTHER" id="PTHR23003">
    <property type="entry name" value="RNA RECOGNITION MOTIF RRM DOMAIN CONTAINING PROTEIN"/>
    <property type="match status" value="1"/>
</dbReference>
<dbReference type="Pfam" id="PF00076">
    <property type="entry name" value="RRM_1"/>
    <property type="match status" value="1"/>
</dbReference>
<evidence type="ECO:0000259" key="4">
    <source>
        <dbReference type="PROSITE" id="PS50102"/>
    </source>
</evidence>
<dbReference type="PROSITE" id="PS50102">
    <property type="entry name" value="RRM"/>
    <property type="match status" value="1"/>
</dbReference>
<gene>
    <name evidence="5" type="ORF">PPENT_87.1.T1300043</name>
</gene>
<accession>A0A8S1XN04</accession>
<proteinExistence type="predicted"/>
<dbReference type="InterPro" id="IPR000504">
    <property type="entry name" value="RRM_dom"/>
</dbReference>
<dbReference type="FunFam" id="3.30.70.330:FF:001404">
    <property type="entry name" value="Uncharacterized protein"/>
    <property type="match status" value="1"/>
</dbReference>
<reference evidence="5" key="1">
    <citation type="submission" date="2021-01" db="EMBL/GenBank/DDBJ databases">
        <authorList>
            <consortium name="Genoscope - CEA"/>
            <person name="William W."/>
        </authorList>
    </citation>
    <scope>NUCLEOTIDE SEQUENCE</scope>
</reference>
<keyword evidence="6" id="KW-1185">Reference proteome</keyword>
<dbReference type="GO" id="GO:0005634">
    <property type="term" value="C:nucleus"/>
    <property type="evidence" value="ECO:0007669"/>
    <property type="project" value="TreeGrafter"/>
</dbReference>
<feature type="compositionally biased region" description="Polar residues" evidence="3">
    <location>
        <begin position="493"/>
        <end position="508"/>
    </location>
</feature>
<dbReference type="GO" id="GO:0003729">
    <property type="term" value="F:mRNA binding"/>
    <property type="evidence" value="ECO:0007669"/>
    <property type="project" value="TreeGrafter"/>
</dbReference>
<dbReference type="SMART" id="SM00360">
    <property type="entry name" value="RRM"/>
    <property type="match status" value="1"/>
</dbReference>
<evidence type="ECO:0000256" key="3">
    <source>
        <dbReference type="SAM" id="MobiDB-lite"/>
    </source>
</evidence>
<dbReference type="GO" id="GO:0005737">
    <property type="term" value="C:cytoplasm"/>
    <property type="evidence" value="ECO:0007669"/>
    <property type="project" value="TreeGrafter"/>
</dbReference>
<evidence type="ECO:0000313" key="6">
    <source>
        <dbReference type="Proteomes" id="UP000689195"/>
    </source>
</evidence>
<dbReference type="EMBL" id="CAJJDO010000130">
    <property type="protein sequence ID" value="CAD8202104.1"/>
    <property type="molecule type" value="Genomic_DNA"/>
</dbReference>
<feature type="region of interest" description="Disordered" evidence="3">
    <location>
        <begin position="488"/>
        <end position="508"/>
    </location>
</feature>
<protein>
    <recommendedName>
        <fullName evidence="4">RRM domain-containing protein</fullName>
    </recommendedName>
</protein>
<dbReference type="InterPro" id="IPR050374">
    <property type="entry name" value="RRT5_SRSF_SR"/>
</dbReference>
<evidence type="ECO:0000313" key="5">
    <source>
        <dbReference type="EMBL" id="CAD8202104.1"/>
    </source>
</evidence>
<name>A0A8S1XN04_9CILI</name>
<feature type="region of interest" description="Disordered" evidence="3">
    <location>
        <begin position="543"/>
        <end position="570"/>
    </location>
</feature>